<dbReference type="GO" id="GO:0032580">
    <property type="term" value="C:Golgi cisterna membrane"/>
    <property type="evidence" value="ECO:0007669"/>
    <property type="project" value="UniProtKB-SubCell"/>
</dbReference>
<comment type="caution">
    <text evidence="21">The sequence shown here is derived from an EMBL/GenBank/DDBJ whole genome shotgun (WGS) entry which is preliminary data.</text>
</comment>
<evidence type="ECO:0000256" key="6">
    <source>
        <dbReference type="ARBA" id="ARBA00018816"/>
    </source>
</evidence>
<evidence type="ECO:0000256" key="10">
    <source>
        <dbReference type="ARBA" id="ARBA00022989"/>
    </source>
</evidence>
<dbReference type="Pfam" id="PF01370">
    <property type="entry name" value="Epimerase"/>
    <property type="match status" value="1"/>
</dbReference>
<dbReference type="CDD" id="cd05230">
    <property type="entry name" value="UGD_SDR_e"/>
    <property type="match status" value="1"/>
</dbReference>
<dbReference type="EMBL" id="JABSTU010000001">
    <property type="protein sequence ID" value="KAH8041208.1"/>
    <property type="molecule type" value="Genomic_DNA"/>
</dbReference>
<evidence type="ECO:0000256" key="3">
    <source>
        <dbReference type="ARBA" id="ARBA00005100"/>
    </source>
</evidence>
<evidence type="ECO:0000256" key="9">
    <source>
        <dbReference type="ARBA" id="ARBA00022968"/>
    </source>
</evidence>
<keyword evidence="19" id="KW-0175">Coiled coil</keyword>
<dbReference type="GO" id="GO:0042732">
    <property type="term" value="P:D-xylose metabolic process"/>
    <property type="evidence" value="ECO:0007669"/>
    <property type="project" value="InterPro"/>
</dbReference>
<reference evidence="21" key="1">
    <citation type="journal article" date="2020" name="Cell">
        <title>Large-Scale Comparative Analyses of Tick Genomes Elucidate Their Genetic Diversity and Vector Capacities.</title>
        <authorList>
            <consortium name="Tick Genome and Microbiome Consortium (TIGMIC)"/>
            <person name="Jia N."/>
            <person name="Wang J."/>
            <person name="Shi W."/>
            <person name="Du L."/>
            <person name="Sun Y."/>
            <person name="Zhan W."/>
            <person name="Jiang J.F."/>
            <person name="Wang Q."/>
            <person name="Zhang B."/>
            <person name="Ji P."/>
            <person name="Bell-Sakyi L."/>
            <person name="Cui X.M."/>
            <person name="Yuan T.T."/>
            <person name="Jiang B.G."/>
            <person name="Yang W.F."/>
            <person name="Lam T.T."/>
            <person name="Chang Q.C."/>
            <person name="Ding S.J."/>
            <person name="Wang X.J."/>
            <person name="Zhu J.G."/>
            <person name="Ruan X.D."/>
            <person name="Zhao L."/>
            <person name="Wei J.T."/>
            <person name="Ye R.Z."/>
            <person name="Que T.C."/>
            <person name="Du C.H."/>
            <person name="Zhou Y.H."/>
            <person name="Cheng J.X."/>
            <person name="Dai P.F."/>
            <person name="Guo W.B."/>
            <person name="Han X.H."/>
            <person name="Huang E.J."/>
            <person name="Li L.F."/>
            <person name="Wei W."/>
            <person name="Gao Y.C."/>
            <person name="Liu J.Z."/>
            <person name="Shao H.Z."/>
            <person name="Wang X."/>
            <person name="Wang C.C."/>
            <person name="Yang T.C."/>
            <person name="Huo Q.B."/>
            <person name="Li W."/>
            <person name="Chen H.Y."/>
            <person name="Chen S.E."/>
            <person name="Zhou L.G."/>
            <person name="Ni X.B."/>
            <person name="Tian J.H."/>
            <person name="Sheng Y."/>
            <person name="Liu T."/>
            <person name="Pan Y.S."/>
            <person name="Xia L.Y."/>
            <person name="Li J."/>
            <person name="Zhao F."/>
            <person name="Cao W.C."/>
        </authorList>
    </citation>
    <scope>NUCLEOTIDE SEQUENCE</scope>
    <source>
        <strain evidence="21">Rmic-2018</strain>
    </source>
</reference>
<dbReference type="FunFam" id="3.40.50.720:FF:000065">
    <property type="entry name" value="UDP-glucuronic acid decarboxylase 1"/>
    <property type="match status" value="1"/>
</dbReference>
<evidence type="ECO:0000256" key="15">
    <source>
        <dbReference type="ARBA" id="ARBA00023239"/>
    </source>
</evidence>
<organism evidence="21 22">
    <name type="scientific">Rhipicephalus microplus</name>
    <name type="common">Cattle tick</name>
    <name type="synonym">Boophilus microplus</name>
    <dbReference type="NCBI Taxonomy" id="6941"/>
    <lineage>
        <taxon>Eukaryota</taxon>
        <taxon>Metazoa</taxon>
        <taxon>Ecdysozoa</taxon>
        <taxon>Arthropoda</taxon>
        <taxon>Chelicerata</taxon>
        <taxon>Arachnida</taxon>
        <taxon>Acari</taxon>
        <taxon>Parasitiformes</taxon>
        <taxon>Ixodida</taxon>
        <taxon>Ixodoidea</taxon>
        <taxon>Ixodidae</taxon>
        <taxon>Rhipicephalinae</taxon>
        <taxon>Rhipicephalus</taxon>
        <taxon>Boophilus</taxon>
    </lineage>
</organism>
<keyword evidence="22" id="KW-1185">Reference proteome</keyword>
<keyword evidence="9" id="KW-0735">Signal-anchor</keyword>
<evidence type="ECO:0000256" key="14">
    <source>
        <dbReference type="ARBA" id="ARBA00023180"/>
    </source>
</evidence>
<keyword evidence="14" id="KW-0325">Glycoprotein</keyword>
<dbReference type="InterPro" id="IPR001509">
    <property type="entry name" value="Epimerase_deHydtase"/>
</dbReference>
<keyword evidence="7" id="KW-0812">Transmembrane</keyword>
<evidence type="ECO:0000256" key="7">
    <source>
        <dbReference type="ARBA" id="ARBA00022692"/>
    </source>
</evidence>
<evidence type="ECO:0000256" key="4">
    <source>
        <dbReference type="ARBA" id="ARBA00007505"/>
    </source>
</evidence>
<gene>
    <name evidence="21" type="ORF">HPB51_013868</name>
</gene>
<dbReference type="InterPro" id="IPR036291">
    <property type="entry name" value="NAD(P)-bd_dom_sf"/>
</dbReference>
<comment type="catalytic activity">
    <reaction evidence="18">
        <text>UDP-alpha-D-glucuronate + H(+) = UDP-alpha-D-xylose + CO2</text>
        <dbReference type="Rhea" id="RHEA:23916"/>
        <dbReference type="ChEBI" id="CHEBI:15378"/>
        <dbReference type="ChEBI" id="CHEBI:16526"/>
        <dbReference type="ChEBI" id="CHEBI:57632"/>
        <dbReference type="ChEBI" id="CHEBI:58052"/>
        <dbReference type="EC" id="4.1.1.35"/>
    </reaction>
    <physiologicalReaction direction="left-to-right" evidence="18">
        <dbReference type="Rhea" id="RHEA:23917"/>
    </physiologicalReaction>
</comment>
<dbReference type="PANTHER" id="PTHR43078:SF6">
    <property type="entry name" value="UDP-GLUCURONIC ACID DECARBOXYLASE 1"/>
    <property type="match status" value="1"/>
</dbReference>
<keyword evidence="12" id="KW-0333">Golgi apparatus</keyword>
<evidence type="ECO:0000256" key="8">
    <source>
        <dbReference type="ARBA" id="ARBA00022793"/>
    </source>
</evidence>
<evidence type="ECO:0000256" key="13">
    <source>
        <dbReference type="ARBA" id="ARBA00023136"/>
    </source>
</evidence>
<keyword evidence="8" id="KW-0210">Decarboxylase</keyword>
<proteinExistence type="inferred from homology"/>
<dbReference type="VEuPathDB" id="VectorBase:LOC119159603"/>
<dbReference type="GO" id="GO:0070403">
    <property type="term" value="F:NAD+ binding"/>
    <property type="evidence" value="ECO:0007669"/>
    <property type="project" value="InterPro"/>
</dbReference>
<evidence type="ECO:0000313" key="21">
    <source>
        <dbReference type="EMBL" id="KAH8041208.1"/>
    </source>
</evidence>
<dbReference type="InterPro" id="IPR044516">
    <property type="entry name" value="UXS-like"/>
</dbReference>
<evidence type="ECO:0000256" key="2">
    <source>
        <dbReference type="ARBA" id="ARBA00004323"/>
    </source>
</evidence>
<evidence type="ECO:0000256" key="12">
    <source>
        <dbReference type="ARBA" id="ARBA00023034"/>
    </source>
</evidence>
<evidence type="ECO:0000259" key="20">
    <source>
        <dbReference type="Pfam" id="PF01370"/>
    </source>
</evidence>
<comment type="pathway">
    <text evidence="3">Nucleotide-sugar biosynthesis; UDP-alpha-D-xylose biosynthesis; UDP-alpha-D-xylose from UDP-alpha-D-glucuronate: step 1/1.</text>
</comment>
<evidence type="ECO:0000256" key="11">
    <source>
        <dbReference type="ARBA" id="ARBA00023027"/>
    </source>
</evidence>
<comment type="cofactor">
    <cofactor evidence="1">
        <name>NAD(+)</name>
        <dbReference type="ChEBI" id="CHEBI:57540"/>
    </cofactor>
</comment>
<feature type="coiled-coil region" evidence="19">
    <location>
        <begin position="85"/>
        <end position="112"/>
    </location>
</feature>
<keyword evidence="15" id="KW-0456">Lyase</keyword>
<keyword evidence="10" id="KW-1133">Transmembrane helix</keyword>
<evidence type="ECO:0000256" key="1">
    <source>
        <dbReference type="ARBA" id="ARBA00001911"/>
    </source>
</evidence>
<dbReference type="Gene3D" id="3.40.50.720">
    <property type="entry name" value="NAD(P)-binding Rossmann-like Domain"/>
    <property type="match status" value="2"/>
</dbReference>
<dbReference type="EC" id="4.1.1.35" evidence="5"/>
<dbReference type="PANTHER" id="PTHR43078">
    <property type="entry name" value="UDP-GLUCURONIC ACID DECARBOXYLASE-RELATED"/>
    <property type="match status" value="1"/>
</dbReference>
<feature type="domain" description="NAD-dependent epimerase/dehydratase" evidence="20">
    <location>
        <begin position="131"/>
        <end position="373"/>
    </location>
</feature>
<protein>
    <recommendedName>
        <fullName evidence="6">UDP-glucuronic acid decarboxylase 1</fullName>
        <ecNumber evidence="5">4.1.1.35</ecNumber>
    </recommendedName>
    <alternativeName>
        <fullName evidence="16">UDP-glucuronate decarboxylase 1</fullName>
    </alternativeName>
</protein>
<dbReference type="GO" id="GO:0048040">
    <property type="term" value="F:UDP-glucuronate decarboxylase activity"/>
    <property type="evidence" value="ECO:0007669"/>
    <property type="project" value="UniProtKB-EC"/>
</dbReference>
<evidence type="ECO:0000256" key="18">
    <source>
        <dbReference type="ARBA" id="ARBA00049410"/>
    </source>
</evidence>
<evidence type="ECO:0000256" key="5">
    <source>
        <dbReference type="ARBA" id="ARBA00012290"/>
    </source>
</evidence>
<keyword evidence="13" id="KW-0472">Membrane</keyword>
<dbReference type="Proteomes" id="UP000821866">
    <property type="component" value="Chromosome 1"/>
</dbReference>
<reference evidence="21" key="2">
    <citation type="submission" date="2021-09" db="EMBL/GenBank/DDBJ databases">
        <authorList>
            <person name="Jia N."/>
            <person name="Wang J."/>
            <person name="Shi W."/>
            <person name="Du L."/>
            <person name="Sun Y."/>
            <person name="Zhan W."/>
            <person name="Jiang J."/>
            <person name="Wang Q."/>
            <person name="Zhang B."/>
            <person name="Ji P."/>
            <person name="Sakyi L.B."/>
            <person name="Cui X."/>
            <person name="Yuan T."/>
            <person name="Jiang B."/>
            <person name="Yang W."/>
            <person name="Lam T.T.-Y."/>
            <person name="Chang Q."/>
            <person name="Ding S."/>
            <person name="Wang X."/>
            <person name="Zhu J."/>
            <person name="Ruan X."/>
            <person name="Zhao L."/>
            <person name="Wei J."/>
            <person name="Que T."/>
            <person name="Du C."/>
            <person name="Cheng J."/>
            <person name="Dai P."/>
            <person name="Han X."/>
            <person name="Huang E."/>
            <person name="Gao Y."/>
            <person name="Liu J."/>
            <person name="Shao H."/>
            <person name="Ye R."/>
            <person name="Li L."/>
            <person name="Wei W."/>
            <person name="Wang X."/>
            <person name="Wang C."/>
            <person name="Huo Q."/>
            <person name="Li W."/>
            <person name="Guo W."/>
            <person name="Chen H."/>
            <person name="Chen S."/>
            <person name="Zhou L."/>
            <person name="Zhou L."/>
            <person name="Ni X."/>
            <person name="Tian J."/>
            <person name="Zhou Y."/>
            <person name="Sheng Y."/>
            <person name="Liu T."/>
            <person name="Pan Y."/>
            <person name="Xia L."/>
            <person name="Li J."/>
            <person name="Zhao F."/>
            <person name="Cao W."/>
        </authorList>
    </citation>
    <scope>NUCLEOTIDE SEQUENCE</scope>
    <source>
        <strain evidence="21">Rmic-2018</strain>
        <tissue evidence="21">Larvae</tissue>
    </source>
</reference>
<evidence type="ECO:0000256" key="17">
    <source>
        <dbReference type="ARBA" id="ARBA00037859"/>
    </source>
</evidence>
<comment type="similarity">
    <text evidence="4">Belongs to the NAD(P)-dependent epimerase/dehydratase family. UDP-glucuronic acid decarboxylase subfamily.</text>
</comment>
<accession>A0A9J6F529</accession>
<sequence length="476" mass="53280">MHRHTGDVPARHNLKFKMTAMYLMACILVLALVALSYRQLGSSAKASSVPSVPVPSSGFNAGHHPPVSVVAKQLPLLKTADEAGADEKDKLIARMENRLRDLEARIQKLEKNAPKTFPIVQQLDYREKKRILVAGGAGFVGSHLVDYLMQQGHQVTVVDNFFTGSKRNIEHWIGHQNFELIHHDIVSPLFIEVDYIYNLASPASPPHYMMNPVKTIKTNTLGTINMLGLARRVGARLLITSTSEVYGDPAVHPQNEDYWGHVNPVGPRSCYDEGKRVAESLCYAYAKQALYFEGKYSWENVDVRVARVFNTYGPRMHLNDGRVVSNFILQALQDKPLTIHGSGKQTRSFQYVNDLVDGLVALMHANYSRPINLGNPEEHTIEEFAQIVKNLVGGSSKIEYVSTVIDDPQRRRPDITRAKKYLSWEPKSVSPLGQVNHLLVLLCYQAAQPCFLYRDVNSVPISPSNFSTRTPILLSS</sequence>
<keyword evidence="11" id="KW-0520">NAD</keyword>
<evidence type="ECO:0000313" key="22">
    <source>
        <dbReference type="Proteomes" id="UP000821866"/>
    </source>
</evidence>
<evidence type="ECO:0000256" key="16">
    <source>
        <dbReference type="ARBA" id="ARBA00031585"/>
    </source>
</evidence>
<dbReference type="GO" id="GO:0000139">
    <property type="term" value="C:Golgi membrane"/>
    <property type="evidence" value="ECO:0007669"/>
    <property type="project" value="UniProtKB-SubCell"/>
</dbReference>
<dbReference type="SUPFAM" id="SSF51735">
    <property type="entry name" value="NAD(P)-binding Rossmann-fold domains"/>
    <property type="match status" value="1"/>
</dbReference>
<dbReference type="AlphaFoldDB" id="A0A9J6F529"/>
<name>A0A9J6F529_RHIMP</name>
<evidence type="ECO:0000256" key="19">
    <source>
        <dbReference type="SAM" id="Coils"/>
    </source>
</evidence>
<comment type="subcellular location">
    <subcellularLocation>
        <location evidence="2">Golgi apparatus membrane</location>
        <topology evidence="2">Single-pass type II membrane protein</topology>
    </subcellularLocation>
    <subcellularLocation>
        <location evidence="17">Golgi apparatus</location>
        <location evidence="17">Golgi stack membrane</location>
    </subcellularLocation>
</comment>